<keyword evidence="8" id="KW-0732">Signal</keyword>
<organism evidence="9 10">
    <name type="scientific">Rozella allomycis (strain CSF55)</name>
    <dbReference type="NCBI Taxonomy" id="988480"/>
    <lineage>
        <taxon>Eukaryota</taxon>
        <taxon>Fungi</taxon>
        <taxon>Fungi incertae sedis</taxon>
        <taxon>Cryptomycota</taxon>
        <taxon>Cryptomycota incertae sedis</taxon>
        <taxon>Rozella</taxon>
    </lineage>
</organism>
<sequence length="785" mass="84188">MMIMMPIIGLLFCCCRCCCNSCGGRKPRKGGYTTYQVASVSILLLILSGVVFFFGSFILIGSKQFTTNLSDASLIIQDTTNQINSVTDGLVTSADQLGSVINTGISGLADAVLATDFGVIIRQNLGPTVNNIFGVLGNMNIRVSNITSQINTIEMSIQNLSNTLNNITNITGDITTLLDNLRAITIDTQTYNVSGVPTISAFTLPNVSAIVDFSAISSPINNLPNINNLTTTLNNTYEGTISSLPSMLNSTFRNLTDTISSGGGLSSMTSGLGNQLRTATSPVTSQIATYKTLALDMINNLVLPYDTYRDIGFIALVGLVFLGFAFGTLAVLFQKGVIAEIMKPITIISSFCIWLCFILFFLMAFVFNAIAINRTSILTKEYSLGPAPNLNLFNATPASQMNISPATLLNSCLSGKSIFNASVISNGTTLVAYLGLQNFFIDQLNKTKGETFIEFLNLDSQFANINVDNAVSFTLPDLSELNSISNVNLSAISSFSVNVSLPIDIQSTIDTLTGVSNNLTLSTLISGWDPTQITSNLTSFNTLAQSVNGSFVPFTETYIVNTYINGGSTFDASQITGSSSDANNNALNVTFYAAYGLIRVNYSASIVLPAAKNNIGTIQTDLVLLNHTLNNVDSNVSNITTRLSDLVNFINNTLPILNSINSTVSAVSPALNVTLVAAKNAVILSVKNSVANLYDQMISILNHAGECKGIANVVVEILNYLSVNWAQTMNLLWVCYFFIGICLFIGFIVGVKAAKRLGVKNKIHPGKDKTEPLEKVTLLEKKSKK</sequence>
<gene>
    <name evidence="9" type="ORF">ROZALSC1DRAFT_26436</name>
</gene>
<dbReference type="Pfam" id="PF05478">
    <property type="entry name" value="Prominin"/>
    <property type="match status" value="1"/>
</dbReference>
<keyword evidence="3 7" id="KW-0812">Transmembrane</keyword>
<dbReference type="AlphaFoldDB" id="A0A4P9YR39"/>
<dbReference type="PANTHER" id="PTHR22730:SF1">
    <property type="entry name" value="PROMININ-LIKE PROTEIN"/>
    <property type="match status" value="1"/>
</dbReference>
<dbReference type="PANTHER" id="PTHR22730">
    <property type="entry name" value="PROMININ PROM PROTEIN"/>
    <property type="match status" value="1"/>
</dbReference>
<evidence type="ECO:0000256" key="7">
    <source>
        <dbReference type="SAM" id="Phobius"/>
    </source>
</evidence>
<evidence type="ECO:0000256" key="4">
    <source>
        <dbReference type="ARBA" id="ARBA00022989"/>
    </source>
</evidence>
<protein>
    <recommendedName>
        <fullName evidence="11">Plasma membrane fusion protein PRM1</fullName>
    </recommendedName>
</protein>
<accession>A0A4P9YR39</accession>
<evidence type="ECO:0000256" key="3">
    <source>
        <dbReference type="ARBA" id="ARBA00022692"/>
    </source>
</evidence>
<keyword evidence="6" id="KW-0325">Glycoprotein</keyword>
<evidence type="ECO:0000256" key="6">
    <source>
        <dbReference type="ARBA" id="ARBA00023180"/>
    </source>
</evidence>
<name>A0A4P9YR39_ROZAC</name>
<evidence type="ECO:0000313" key="10">
    <source>
        <dbReference type="Proteomes" id="UP000281549"/>
    </source>
</evidence>
<evidence type="ECO:0000256" key="5">
    <source>
        <dbReference type="ARBA" id="ARBA00023136"/>
    </source>
</evidence>
<dbReference type="GO" id="GO:0016020">
    <property type="term" value="C:membrane"/>
    <property type="evidence" value="ECO:0007669"/>
    <property type="project" value="UniProtKB-SubCell"/>
</dbReference>
<reference evidence="10" key="1">
    <citation type="journal article" date="2018" name="Nat. Microbiol.">
        <title>Leveraging single-cell genomics to expand the fungal tree of life.</title>
        <authorList>
            <person name="Ahrendt S.R."/>
            <person name="Quandt C.A."/>
            <person name="Ciobanu D."/>
            <person name="Clum A."/>
            <person name="Salamov A."/>
            <person name="Andreopoulos B."/>
            <person name="Cheng J.F."/>
            <person name="Woyke T."/>
            <person name="Pelin A."/>
            <person name="Henrissat B."/>
            <person name="Reynolds N.K."/>
            <person name="Benny G.L."/>
            <person name="Smith M.E."/>
            <person name="James T.Y."/>
            <person name="Grigoriev I.V."/>
        </authorList>
    </citation>
    <scope>NUCLEOTIDE SEQUENCE [LARGE SCALE GENOMIC DNA]</scope>
    <source>
        <strain evidence="10">CSF55</strain>
    </source>
</reference>
<dbReference type="InterPro" id="IPR008795">
    <property type="entry name" value="Prominin"/>
</dbReference>
<evidence type="ECO:0008006" key="11">
    <source>
        <dbReference type="Google" id="ProtNLM"/>
    </source>
</evidence>
<dbReference type="Proteomes" id="UP000281549">
    <property type="component" value="Unassembled WGS sequence"/>
</dbReference>
<feature type="transmembrane region" description="Helical" evidence="7">
    <location>
        <begin position="345"/>
        <end position="367"/>
    </location>
</feature>
<comment type="similarity">
    <text evidence="2">Belongs to the prominin family.</text>
</comment>
<evidence type="ECO:0000256" key="1">
    <source>
        <dbReference type="ARBA" id="ARBA00004141"/>
    </source>
</evidence>
<evidence type="ECO:0000313" key="9">
    <source>
        <dbReference type="EMBL" id="RKP22194.1"/>
    </source>
</evidence>
<keyword evidence="4 7" id="KW-1133">Transmembrane helix</keyword>
<evidence type="ECO:0000256" key="2">
    <source>
        <dbReference type="ARBA" id="ARBA00006058"/>
    </source>
</evidence>
<comment type="subcellular location">
    <subcellularLocation>
        <location evidence="1">Membrane</location>
        <topology evidence="1">Multi-pass membrane protein</topology>
    </subcellularLocation>
</comment>
<feature type="transmembrane region" description="Helical" evidence="7">
    <location>
        <begin position="35"/>
        <end position="60"/>
    </location>
</feature>
<evidence type="ECO:0000256" key="8">
    <source>
        <dbReference type="SAM" id="SignalP"/>
    </source>
</evidence>
<feature type="transmembrane region" description="Helical" evidence="7">
    <location>
        <begin position="311"/>
        <end position="333"/>
    </location>
</feature>
<proteinExistence type="inferred from homology"/>
<dbReference type="EMBL" id="ML004906">
    <property type="protein sequence ID" value="RKP22194.1"/>
    <property type="molecule type" value="Genomic_DNA"/>
</dbReference>
<feature type="signal peptide" evidence="8">
    <location>
        <begin position="1"/>
        <end position="19"/>
    </location>
</feature>
<feature type="chain" id="PRO_5020391245" description="Plasma membrane fusion protein PRM1" evidence="8">
    <location>
        <begin position="20"/>
        <end position="785"/>
    </location>
</feature>
<keyword evidence="5 7" id="KW-0472">Membrane</keyword>
<feature type="transmembrane region" description="Helical" evidence="7">
    <location>
        <begin position="731"/>
        <end position="751"/>
    </location>
</feature>